<feature type="compositionally biased region" description="Polar residues" evidence="1">
    <location>
        <begin position="31"/>
        <end position="49"/>
    </location>
</feature>
<accession>A0AAV9XW72</accession>
<reference evidence="2 3" key="1">
    <citation type="submission" date="2023-10" db="EMBL/GenBank/DDBJ databases">
        <title>Comparative genomics analysis reveals potential genetic determinants of host preference in Cryptosporidium xiaoi.</title>
        <authorList>
            <person name="Xiao L."/>
            <person name="Li J."/>
        </authorList>
    </citation>
    <scope>NUCLEOTIDE SEQUENCE [LARGE SCALE GENOMIC DNA]</scope>
    <source>
        <strain evidence="2 3">52996</strain>
    </source>
</reference>
<name>A0AAV9XW72_9CRYT</name>
<dbReference type="AlphaFoldDB" id="A0AAV9XW72"/>
<feature type="region of interest" description="Disordered" evidence="1">
    <location>
        <begin position="14"/>
        <end position="49"/>
    </location>
</feature>
<dbReference type="EMBL" id="JAWDEY010000016">
    <property type="protein sequence ID" value="KAK6589020.1"/>
    <property type="molecule type" value="Genomic_DNA"/>
</dbReference>
<dbReference type="Proteomes" id="UP001311799">
    <property type="component" value="Unassembled WGS sequence"/>
</dbReference>
<sequence>MTLNNTVRGIDISETQIGGESSGKKIMYPKNASQSSLSRFESTSGQTTPQESLIGAIPVTFQPSSNYNSPNQQQTIPSTAYSSPKYIIEGPGNHQYHNLYGNQGTSYVVVPSTILSPTPFGAYSNSNFTSPGVSAAYASYGFAPSYGIVYANSPVGSLSPLNTSKPTKNYPGCC</sequence>
<evidence type="ECO:0000313" key="3">
    <source>
        <dbReference type="Proteomes" id="UP001311799"/>
    </source>
</evidence>
<evidence type="ECO:0000256" key="1">
    <source>
        <dbReference type="SAM" id="MobiDB-lite"/>
    </source>
</evidence>
<comment type="caution">
    <text evidence="2">The sequence shown here is derived from an EMBL/GenBank/DDBJ whole genome shotgun (WGS) entry which is preliminary data.</text>
</comment>
<protein>
    <submittedName>
        <fullName evidence="2">Uncharacterized protein</fullName>
    </submittedName>
</protein>
<gene>
    <name evidence="2" type="ORF">RS030_243613</name>
</gene>
<organism evidence="2 3">
    <name type="scientific">Cryptosporidium xiaoi</name>
    <dbReference type="NCBI Taxonomy" id="659607"/>
    <lineage>
        <taxon>Eukaryota</taxon>
        <taxon>Sar</taxon>
        <taxon>Alveolata</taxon>
        <taxon>Apicomplexa</taxon>
        <taxon>Conoidasida</taxon>
        <taxon>Coccidia</taxon>
        <taxon>Eucoccidiorida</taxon>
        <taxon>Eimeriorina</taxon>
        <taxon>Cryptosporidiidae</taxon>
        <taxon>Cryptosporidium</taxon>
    </lineage>
</organism>
<proteinExistence type="predicted"/>
<keyword evidence="3" id="KW-1185">Reference proteome</keyword>
<evidence type="ECO:0000313" key="2">
    <source>
        <dbReference type="EMBL" id="KAK6589020.1"/>
    </source>
</evidence>